<feature type="compositionally biased region" description="Basic and acidic residues" evidence="1">
    <location>
        <begin position="73"/>
        <end position="85"/>
    </location>
</feature>
<comment type="caution">
    <text evidence="2">The sequence shown here is derived from an EMBL/GenBank/DDBJ whole genome shotgun (WGS) entry which is preliminary data.</text>
</comment>
<dbReference type="EMBL" id="BPQB01000051">
    <property type="protein sequence ID" value="GJE95728.1"/>
    <property type="molecule type" value="Genomic_DNA"/>
</dbReference>
<keyword evidence="3" id="KW-1185">Reference proteome</keyword>
<proteinExistence type="predicted"/>
<dbReference type="AlphaFoldDB" id="A0A9P3LI46"/>
<accession>A0A9P3LI46</accession>
<evidence type="ECO:0000313" key="2">
    <source>
        <dbReference type="EMBL" id="GJE95728.1"/>
    </source>
</evidence>
<feature type="region of interest" description="Disordered" evidence="1">
    <location>
        <begin position="73"/>
        <end position="94"/>
    </location>
</feature>
<name>A0A9P3LI46_9APHY</name>
<sequence length="94" mass="10164">MCVIKERDLRHALAKACPRISAAALRAYANTPTLSRRLVESLRPPASRHPTTISPRGKVAPQLVQHADVVRRAAERRAPEVREPPAGDAAGATL</sequence>
<gene>
    <name evidence="2" type="ORF">PsYK624_119140</name>
</gene>
<evidence type="ECO:0000256" key="1">
    <source>
        <dbReference type="SAM" id="MobiDB-lite"/>
    </source>
</evidence>
<feature type="region of interest" description="Disordered" evidence="1">
    <location>
        <begin position="36"/>
        <end position="60"/>
    </location>
</feature>
<reference evidence="2 3" key="1">
    <citation type="submission" date="2021-08" db="EMBL/GenBank/DDBJ databases">
        <title>Draft Genome Sequence of Phanerochaete sordida strain YK-624.</title>
        <authorList>
            <person name="Mori T."/>
            <person name="Dohra H."/>
            <person name="Suzuki T."/>
            <person name="Kawagishi H."/>
            <person name="Hirai H."/>
        </authorList>
    </citation>
    <scope>NUCLEOTIDE SEQUENCE [LARGE SCALE GENOMIC DNA]</scope>
    <source>
        <strain evidence="2 3">YK-624</strain>
    </source>
</reference>
<organism evidence="2 3">
    <name type="scientific">Phanerochaete sordida</name>
    <dbReference type="NCBI Taxonomy" id="48140"/>
    <lineage>
        <taxon>Eukaryota</taxon>
        <taxon>Fungi</taxon>
        <taxon>Dikarya</taxon>
        <taxon>Basidiomycota</taxon>
        <taxon>Agaricomycotina</taxon>
        <taxon>Agaricomycetes</taxon>
        <taxon>Polyporales</taxon>
        <taxon>Phanerochaetaceae</taxon>
        <taxon>Phanerochaete</taxon>
    </lineage>
</organism>
<evidence type="ECO:0000313" key="3">
    <source>
        <dbReference type="Proteomes" id="UP000703269"/>
    </source>
</evidence>
<dbReference type="Proteomes" id="UP000703269">
    <property type="component" value="Unassembled WGS sequence"/>
</dbReference>
<protein>
    <submittedName>
        <fullName evidence="2">Uncharacterized protein</fullName>
    </submittedName>
</protein>